<proteinExistence type="predicted"/>
<reference evidence="2" key="1">
    <citation type="journal article" date="2020" name="Stud. Mycol.">
        <title>101 Dothideomycetes genomes: A test case for predicting lifestyles and emergence of pathogens.</title>
        <authorList>
            <person name="Haridas S."/>
            <person name="Albert R."/>
            <person name="Binder M."/>
            <person name="Bloem J."/>
            <person name="LaButti K."/>
            <person name="Salamov A."/>
            <person name="Andreopoulos B."/>
            <person name="Baker S."/>
            <person name="Barry K."/>
            <person name="Bills G."/>
            <person name="Bluhm B."/>
            <person name="Cannon C."/>
            <person name="Castanera R."/>
            <person name="Culley D."/>
            <person name="Daum C."/>
            <person name="Ezra D."/>
            <person name="Gonzalez J."/>
            <person name="Henrissat B."/>
            <person name="Kuo A."/>
            <person name="Liang C."/>
            <person name="Lipzen A."/>
            <person name="Lutzoni F."/>
            <person name="Magnuson J."/>
            <person name="Mondo S."/>
            <person name="Nolan M."/>
            <person name="Ohm R."/>
            <person name="Pangilinan J."/>
            <person name="Park H.-J."/>
            <person name="Ramirez L."/>
            <person name="Alfaro M."/>
            <person name="Sun H."/>
            <person name="Tritt A."/>
            <person name="Yoshinaga Y."/>
            <person name="Zwiers L.-H."/>
            <person name="Turgeon B."/>
            <person name="Goodwin S."/>
            <person name="Spatafora J."/>
            <person name="Crous P."/>
            <person name="Grigoriev I."/>
        </authorList>
    </citation>
    <scope>NUCLEOTIDE SEQUENCE [LARGE SCALE GENOMIC DNA]</scope>
    <source>
        <strain evidence="2">CBS 304.66</strain>
    </source>
</reference>
<name>A0A9P4KJ99_9PLEO</name>
<organism evidence="1 2">
    <name type="scientific">Lojkania enalia</name>
    <dbReference type="NCBI Taxonomy" id="147567"/>
    <lineage>
        <taxon>Eukaryota</taxon>
        <taxon>Fungi</taxon>
        <taxon>Dikarya</taxon>
        <taxon>Ascomycota</taxon>
        <taxon>Pezizomycotina</taxon>
        <taxon>Dothideomycetes</taxon>
        <taxon>Pleosporomycetidae</taxon>
        <taxon>Pleosporales</taxon>
        <taxon>Pleosporales incertae sedis</taxon>
        <taxon>Lojkania</taxon>
    </lineage>
</organism>
<sequence>MVTGCWEVRCAVLIGVREVGGGGVNGSRCWGRGLVSWELCYLVEPRNVNLGCNSSKLVGGFIFGLRPTPYIRKQTHAHIHRPHPTREHLNYVLQYDCAVRHSSVQSDREHIPATGKPQYKSIKMSLFPNVYASATYTDTPHTMTHNQPSSRRRSSTLFAHLFSPTSFHSLSPTKFIHHDDTTQSTSSKKRAMTGVERAVSKGHVEGEEVFVEEAVEECDGGPLCREAEIEKWKCEGCERNKKMKEGRRRMMMRRTKSMPA</sequence>
<dbReference type="Proteomes" id="UP000800093">
    <property type="component" value="Unassembled WGS sequence"/>
</dbReference>
<accession>A0A9P4KJ99</accession>
<dbReference type="EMBL" id="ML986587">
    <property type="protein sequence ID" value="KAF2268255.1"/>
    <property type="molecule type" value="Genomic_DNA"/>
</dbReference>
<gene>
    <name evidence="1" type="ORF">CC78DRAFT_530175</name>
</gene>
<dbReference type="AlphaFoldDB" id="A0A9P4KJ99"/>
<evidence type="ECO:0000313" key="2">
    <source>
        <dbReference type="Proteomes" id="UP000800093"/>
    </source>
</evidence>
<keyword evidence="2" id="KW-1185">Reference proteome</keyword>
<protein>
    <submittedName>
        <fullName evidence="1">Uncharacterized protein</fullName>
    </submittedName>
</protein>
<comment type="caution">
    <text evidence="1">The sequence shown here is derived from an EMBL/GenBank/DDBJ whole genome shotgun (WGS) entry which is preliminary data.</text>
</comment>
<evidence type="ECO:0000313" key="1">
    <source>
        <dbReference type="EMBL" id="KAF2268255.1"/>
    </source>
</evidence>